<evidence type="ECO:0000256" key="10">
    <source>
        <dbReference type="ARBA" id="ARBA00023123"/>
    </source>
</evidence>
<dbReference type="GO" id="GO:0051015">
    <property type="term" value="F:actin filament binding"/>
    <property type="evidence" value="ECO:0007669"/>
    <property type="project" value="TreeGrafter"/>
</dbReference>
<evidence type="ECO:0000256" key="7">
    <source>
        <dbReference type="ARBA" id="ARBA00022771"/>
    </source>
</evidence>
<dbReference type="GO" id="GO:0048731">
    <property type="term" value="P:system development"/>
    <property type="evidence" value="ECO:0007669"/>
    <property type="project" value="UniProtKB-ARBA"/>
</dbReference>
<dbReference type="Gene3D" id="3.10.20.90">
    <property type="entry name" value="Phosphatidylinositol 3-kinase Catalytic Subunit, Chain A, domain 1"/>
    <property type="match status" value="1"/>
</dbReference>
<dbReference type="InterPro" id="IPR027417">
    <property type="entry name" value="P-loop_NTPase"/>
</dbReference>
<keyword evidence="7" id="KW-0863">Zinc-finger</keyword>
<dbReference type="PROSITE" id="PS50096">
    <property type="entry name" value="IQ"/>
    <property type="match status" value="3"/>
</dbReference>
<keyword evidence="9" id="KW-0175">Coiled coil</keyword>
<dbReference type="GO" id="GO:0016459">
    <property type="term" value="C:myosin complex"/>
    <property type="evidence" value="ECO:0007669"/>
    <property type="project" value="UniProtKB-KW"/>
</dbReference>
<dbReference type="CDD" id="cd01779">
    <property type="entry name" value="RA_Myosin-IX"/>
    <property type="match status" value="1"/>
</dbReference>
<keyword evidence="7" id="KW-0479">Metal-binding</keyword>
<dbReference type="GO" id="GO:0009653">
    <property type="term" value="P:anatomical structure morphogenesis"/>
    <property type="evidence" value="ECO:0007669"/>
    <property type="project" value="UniProtKB-ARBA"/>
</dbReference>
<dbReference type="InterPro" id="IPR029071">
    <property type="entry name" value="Ubiquitin-like_domsf"/>
</dbReference>
<keyword evidence="5" id="KW-0677">Repeat</keyword>
<dbReference type="GO" id="GO:0035556">
    <property type="term" value="P:intracellular signal transduction"/>
    <property type="evidence" value="ECO:0007669"/>
    <property type="project" value="InterPro"/>
</dbReference>
<dbReference type="InterPro" id="IPR001609">
    <property type="entry name" value="Myosin_head_motor_dom-like"/>
</dbReference>
<comment type="similarity">
    <text evidence="2 13">Belongs to the TRAFAC class myosin-kinesin ATPase superfamily. Myosin family.</text>
</comment>
<evidence type="ECO:0000256" key="5">
    <source>
        <dbReference type="ARBA" id="ARBA00022737"/>
    </source>
</evidence>
<keyword evidence="4" id="KW-0963">Cytoplasm</keyword>
<dbReference type="SMART" id="SM00015">
    <property type="entry name" value="IQ"/>
    <property type="match status" value="4"/>
</dbReference>
<dbReference type="PANTHER" id="PTHR46184:SF5">
    <property type="entry name" value="UNCONVENTIONAL MYOSIN-IXA-LIKE"/>
    <property type="match status" value="1"/>
</dbReference>
<keyword evidence="17" id="KW-1185">Reference proteome</keyword>
<dbReference type="Pfam" id="PF00063">
    <property type="entry name" value="Myosin_head"/>
    <property type="match status" value="2"/>
</dbReference>
<dbReference type="EMBL" id="JAHYIQ010000010">
    <property type="protein sequence ID" value="KAK1128588.1"/>
    <property type="molecule type" value="Genomic_DNA"/>
</dbReference>
<dbReference type="FunFam" id="1.10.10.820:FF:000001">
    <property type="entry name" value="Myosin heavy chain"/>
    <property type="match status" value="1"/>
</dbReference>
<dbReference type="InterPro" id="IPR000048">
    <property type="entry name" value="IQ_motif_EF-hand-BS"/>
</dbReference>
<evidence type="ECO:0000256" key="8">
    <source>
        <dbReference type="ARBA" id="ARBA00022840"/>
    </source>
</evidence>
<keyword evidence="6 13" id="KW-0547">Nucleotide-binding</keyword>
<feature type="region of interest" description="Actin-binding" evidence="13">
    <location>
        <begin position="779"/>
        <end position="801"/>
    </location>
</feature>
<dbReference type="GO" id="GO:0005884">
    <property type="term" value="C:actin filament"/>
    <property type="evidence" value="ECO:0007669"/>
    <property type="project" value="TreeGrafter"/>
</dbReference>
<evidence type="ECO:0000256" key="13">
    <source>
        <dbReference type="PROSITE-ProRule" id="PRU00782"/>
    </source>
</evidence>
<dbReference type="Gene3D" id="1.20.58.530">
    <property type="match status" value="1"/>
</dbReference>
<evidence type="ECO:0000259" key="14">
    <source>
        <dbReference type="PROSITE" id="PS50200"/>
    </source>
</evidence>
<comment type="caution">
    <text evidence="16">The sequence shown here is derived from an EMBL/GenBank/DDBJ whole genome shotgun (WGS) entry which is preliminary data.</text>
</comment>
<protein>
    <recommendedName>
        <fullName evidence="18">Unconventional myosin-IXa</fullName>
    </recommendedName>
</protein>
<dbReference type="GO" id="GO:0048513">
    <property type="term" value="P:animal organ development"/>
    <property type="evidence" value="ECO:0007669"/>
    <property type="project" value="UniProtKB-ARBA"/>
</dbReference>
<organism evidence="16 17">
    <name type="scientific">Melipona bicolor</name>
    <dbReference type="NCBI Taxonomy" id="60889"/>
    <lineage>
        <taxon>Eukaryota</taxon>
        <taxon>Metazoa</taxon>
        <taxon>Ecdysozoa</taxon>
        <taxon>Arthropoda</taxon>
        <taxon>Hexapoda</taxon>
        <taxon>Insecta</taxon>
        <taxon>Pterygota</taxon>
        <taxon>Neoptera</taxon>
        <taxon>Endopterygota</taxon>
        <taxon>Hymenoptera</taxon>
        <taxon>Apocrita</taxon>
        <taxon>Aculeata</taxon>
        <taxon>Apoidea</taxon>
        <taxon>Anthophila</taxon>
        <taxon>Apidae</taxon>
        <taxon>Melipona</taxon>
    </lineage>
</organism>
<dbReference type="Gene3D" id="3.40.850.10">
    <property type="entry name" value="Kinesin motor domain"/>
    <property type="match status" value="2"/>
</dbReference>
<dbReference type="PRINTS" id="PR00193">
    <property type="entry name" value="MYOSINHEAVY"/>
</dbReference>
<dbReference type="PANTHER" id="PTHR46184">
    <property type="entry name" value="UNCONVENTIONAL MYOSIN-IXB-LIKE PROTEIN"/>
    <property type="match status" value="1"/>
</dbReference>
<accession>A0AA40G031</accession>
<name>A0AA40G031_9HYME</name>
<feature type="binding site" evidence="13">
    <location>
        <begin position="230"/>
        <end position="237"/>
    </location>
    <ligand>
        <name>ATP</name>
        <dbReference type="ChEBI" id="CHEBI:30616"/>
    </ligand>
</feature>
<evidence type="ECO:0008006" key="18">
    <source>
        <dbReference type="Google" id="ProtNLM"/>
    </source>
</evidence>
<dbReference type="InterPro" id="IPR000159">
    <property type="entry name" value="RA_dom"/>
</dbReference>
<dbReference type="GO" id="GO:0008270">
    <property type="term" value="F:zinc ion binding"/>
    <property type="evidence" value="ECO:0007669"/>
    <property type="project" value="UniProtKB-KW"/>
</dbReference>
<keyword evidence="7" id="KW-0862">Zinc</keyword>
<evidence type="ECO:0000313" key="16">
    <source>
        <dbReference type="EMBL" id="KAK1128588.1"/>
    </source>
</evidence>
<dbReference type="Gene3D" id="6.20.240.20">
    <property type="match status" value="1"/>
</dbReference>
<dbReference type="SMART" id="SM00314">
    <property type="entry name" value="RA"/>
    <property type="match status" value="1"/>
</dbReference>
<dbReference type="Gene3D" id="1.20.5.190">
    <property type="match status" value="2"/>
</dbReference>
<evidence type="ECO:0000256" key="4">
    <source>
        <dbReference type="ARBA" id="ARBA00022490"/>
    </source>
</evidence>
<evidence type="ECO:0000256" key="6">
    <source>
        <dbReference type="ARBA" id="ARBA00022741"/>
    </source>
</evidence>
<evidence type="ECO:0000259" key="15">
    <source>
        <dbReference type="PROSITE" id="PS51456"/>
    </source>
</evidence>
<reference evidence="16" key="1">
    <citation type="submission" date="2021-10" db="EMBL/GenBank/DDBJ databases">
        <title>Melipona bicolor Genome sequencing and assembly.</title>
        <authorList>
            <person name="Araujo N.S."/>
            <person name="Arias M.C."/>
        </authorList>
    </citation>
    <scope>NUCLEOTIDE SEQUENCE</scope>
    <source>
        <strain evidence="16">USP_2M_L1-L4_2017</strain>
        <tissue evidence="16">Whole body</tissue>
    </source>
</reference>
<keyword evidence="8 13" id="KW-0067">ATP-binding</keyword>
<evidence type="ECO:0000256" key="1">
    <source>
        <dbReference type="ARBA" id="ARBA00004496"/>
    </source>
</evidence>
<dbReference type="PROSITE" id="PS50200">
    <property type="entry name" value="RA"/>
    <property type="match status" value="1"/>
</dbReference>
<dbReference type="SUPFAM" id="SSF52540">
    <property type="entry name" value="P-loop containing nucleoside triphosphate hydrolases"/>
    <property type="match status" value="2"/>
</dbReference>
<feature type="domain" description="Ras-associating" evidence="14">
    <location>
        <begin position="5"/>
        <end position="106"/>
    </location>
</feature>
<dbReference type="FunFam" id="3.40.850.10:FF:000008">
    <property type="entry name" value="Putative unconventional myosin-IXa"/>
    <property type="match status" value="1"/>
</dbReference>
<evidence type="ECO:0000256" key="12">
    <source>
        <dbReference type="ARBA" id="ARBA00023203"/>
    </source>
</evidence>
<evidence type="ECO:0000256" key="3">
    <source>
        <dbReference type="ARBA" id="ARBA00022468"/>
    </source>
</evidence>
<dbReference type="InterPro" id="IPR036023">
    <property type="entry name" value="MYSc_Myo9"/>
</dbReference>
<dbReference type="Gene3D" id="1.20.120.720">
    <property type="entry name" value="Myosin VI head, motor domain, U50 subdomain"/>
    <property type="match status" value="1"/>
</dbReference>
<gene>
    <name evidence="16" type="ORF">K0M31_003046</name>
</gene>
<evidence type="ECO:0000256" key="11">
    <source>
        <dbReference type="ARBA" id="ARBA00023175"/>
    </source>
</evidence>
<dbReference type="AlphaFoldDB" id="A0AA40G031"/>
<evidence type="ECO:0000313" key="17">
    <source>
        <dbReference type="Proteomes" id="UP001177670"/>
    </source>
</evidence>
<dbReference type="GO" id="GO:0005524">
    <property type="term" value="F:ATP binding"/>
    <property type="evidence" value="ECO:0007669"/>
    <property type="project" value="UniProtKB-UniRule"/>
</dbReference>
<dbReference type="GO" id="GO:0005737">
    <property type="term" value="C:cytoplasm"/>
    <property type="evidence" value="ECO:0007669"/>
    <property type="project" value="UniProtKB-SubCell"/>
</dbReference>
<evidence type="ECO:0000256" key="2">
    <source>
        <dbReference type="ARBA" id="ARBA00008314"/>
    </source>
</evidence>
<dbReference type="GO" id="GO:0005096">
    <property type="term" value="F:GTPase activator activity"/>
    <property type="evidence" value="ECO:0007669"/>
    <property type="project" value="UniProtKB-KW"/>
</dbReference>
<sequence>MDSCGSGVVQVFVGEWSPEYEALSIKATKQTSSAEIVECIIERLGLVDASVSNGYELAEVVGNSVGQECKERRLGPSECPVALMLLWPKNAAQQEYYRFYLRKKQPDYLWSDSRFPMDPQLLKDYFNRFLYQPRDKEYPDLCQLPDLNEQTLLDNLRARFLAGNIYTYVGSILIALNPFKFYPIYNPKYVKLYQNRRLGPDIPPHIFAIADAAYHCMLKEKRNQCIVISGESGSGKTESTNFLLHHLTALSQKGSHGSGVEQTILSAGPVLEAFGNAKTAHNNNSSRFGKFIQVNYKENGMVHGAVVQKYLLEKSRIVSQGRNERNYHVFYYLLAGASEQEKQLLHLESCDRYNYLNKSGCYGLENVDERHEFSRLKQSMEMVGFTPEKQRRLFAVLSAVLLLGNVEFQPRKSYHHHDEAVGVKNPEVVALISELLRVKQETLLAALTAKRARASGETLVINYRLPEAIAARDAMAKCLYGALFDWIVLQVNHALLSKKDTLRDHQGNSIGVLDIFGFEDFKMCNSFEQLCINYANEQLQHYFNQHVFQYEQREYRKQGIRWTDIGYSDNSGCLNLIEGKPNGLLCLLDDQCNFPGATNETLLQKFNSVHKDNPFYEAPQRREAAFVVRHYAGAVKYQAANMREKNLDLMRPDGVVGVLKNSSLAFVRELVGADPVAVFRWAILRAFFRAHFAFQEAGRAHRHGRADGTKTSIQNRYRTPNENLIRKNKSFRPRERGKKGLKNLQTVKTLAGRTQSYGSGPGKARKQPMTVSAQFQQSLHSLMDTLNQANPFFIRCIKSNANKVPNEFDEETVQRQLRYTGMLETVRIRQAGFNVRLTYEEFIQLYRMLLPKGLLSSQSDVRDFLLTLNLNRDNYQLGTTKVFLRESEKIKLDIELHQQIITSITTIQKWFRACLERRKFLRLKNAVVQIQSFWRMIIAQRFAHSLRTRIEAAVHIQAAWRAYKQYNWFKKLKSCVTTFQAHVRGNKARKDFAELKKRKKFPVDKIGEYKEIQNQGVPIYDNSKVYSRLRNNEE</sequence>
<feature type="domain" description="Myosin motor" evidence="15">
    <location>
        <begin position="136"/>
        <end position="897"/>
    </location>
</feature>
<comment type="subcellular location">
    <subcellularLocation>
        <location evidence="1">Cytoplasm</location>
    </subcellularLocation>
</comment>
<dbReference type="PROSITE" id="PS51456">
    <property type="entry name" value="MYOSIN_MOTOR"/>
    <property type="match status" value="1"/>
</dbReference>
<dbReference type="InterPro" id="IPR036961">
    <property type="entry name" value="Kinesin_motor_dom_sf"/>
</dbReference>
<dbReference type="InterPro" id="IPR046987">
    <property type="entry name" value="Myo9"/>
</dbReference>
<dbReference type="Pfam" id="PF00788">
    <property type="entry name" value="RA"/>
    <property type="match status" value="1"/>
</dbReference>
<keyword evidence="11 13" id="KW-0505">Motor protein</keyword>
<dbReference type="SMART" id="SM00242">
    <property type="entry name" value="MYSc"/>
    <property type="match status" value="1"/>
</dbReference>
<dbReference type="SUPFAM" id="SSF54236">
    <property type="entry name" value="Ubiquitin-like"/>
    <property type="match status" value="1"/>
</dbReference>
<dbReference type="Pfam" id="PF00612">
    <property type="entry name" value="IQ"/>
    <property type="match status" value="3"/>
</dbReference>
<proteinExistence type="inferred from homology"/>
<dbReference type="Proteomes" id="UP001177670">
    <property type="component" value="Unassembled WGS sequence"/>
</dbReference>
<dbReference type="GO" id="GO:0009888">
    <property type="term" value="P:tissue development"/>
    <property type="evidence" value="ECO:0007669"/>
    <property type="project" value="UniProtKB-ARBA"/>
</dbReference>
<keyword evidence="3" id="KW-0343">GTPase activation</keyword>
<dbReference type="Gene3D" id="1.10.10.820">
    <property type="match status" value="1"/>
</dbReference>
<evidence type="ECO:0000256" key="9">
    <source>
        <dbReference type="ARBA" id="ARBA00023054"/>
    </source>
</evidence>
<keyword evidence="12 13" id="KW-0009">Actin-binding</keyword>
<dbReference type="CDD" id="cd01385">
    <property type="entry name" value="MYSc_Myo9"/>
    <property type="match status" value="1"/>
</dbReference>
<keyword evidence="10 13" id="KW-0518">Myosin</keyword>
<dbReference type="GO" id="GO:0000146">
    <property type="term" value="F:microfilament motor activity"/>
    <property type="evidence" value="ECO:0007669"/>
    <property type="project" value="InterPro"/>
</dbReference>